<proteinExistence type="predicted"/>
<sequence length="56" mass="6448">MSQLSLRYSVVFSTSVCTGMECEWCFKMVISLIRLDSKIIILFIACAIQFWHLDVA</sequence>
<organism evidence="2">
    <name type="scientific">Rhizophora mucronata</name>
    <name type="common">Asiatic mangrove</name>
    <dbReference type="NCBI Taxonomy" id="61149"/>
    <lineage>
        <taxon>Eukaryota</taxon>
        <taxon>Viridiplantae</taxon>
        <taxon>Streptophyta</taxon>
        <taxon>Embryophyta</taxon>
        <taxon>Tracheophyta</taxon>
        <taxon>Spermatophyta</taxon>
        <taxon>Magnoliopsida</taxon>
        <taxon>eudicotyledons</taxon>
        <taxon>Gunneridae</taxon>
        <taxon>Pentapetalae</taxon>
        <taxon>rosids</taxon>
        <taxon>fabids</taxon>
        <taxon>Malpighiales</taxon>
        <taxon>Rhizophoraceae</taxon>
        <taxon>Rhizophora</taxon>
    </lineage>
</organism>
<dbReference type="AlphaFoldDB" id="A0A2P2PW40"/>
<reference evidence="2" key="1">
    <citation type="submission" date="2018-02" db="EMBL/GenBank/DDBJ databases">
        <title>Rhizophora mucronata_Transcriptome.</title>
        <authorList>
            <person name="Meera S.P."/>
            <person name="Sreeshan A."/>
            <person name="Augustine A."/>
        </authorList>
    </citation>
    <scope>NUCLEOTIDE SEQUENCE</scope>
    <source>
        <tissue evidence="2">Leaf</tissue>
    </source>
</reference>
<dbReference type="EMBL" id="GGEC01078474">
    <property type="protein sequence ID" value="MBX58958.1"/>
    <property type="molecule type" value="Transcribed_RNA"/>
</dbReference>
<evidence type="ECO:0000256" key="1">
    <source>
        <dbReference type="SAM" id="Phobius"/>
    </source>
</evidence>
<keyword evidence="1" id="KW-0812">Transmembrane</keyword>
<accession>A0A2P2PW40</accession>
<protein>
    <submittedName>
        <fullName evidence="2">Uncharacterized protein</fullName>
    </submittedName>
</protein>
<keyword evidence="1" id="KW-0472">Membrane</keyword>
<keyword evidence="1" id="KW-1133">Transmembrane helix</keyword>
<feature type="transmembrane region" description="Helical" evidence="1">
    <location>
        <begin position="35"/>
        <end position="53"/>
    </location>
</feature>
<name>A0A2P2PW40_RHIMU</name>
<evidence type="ECO:0000313" key="2">
    <source>
        <dbReference type="EMBL" id="MBX58958.1"/>
    </source>
</evidence>